<keyword evidence="5" id="KW-1185">Reference proteome</keyword>
<proteinExistence type="predicted"/>
<comment type="caution">
    <text evidence="4">The sequence shown here is derived from an EMBL/GenBank/DDBJ whole genome shotgun (WGS) entry which is preliminary data.</text>
</comment>
<reference evidence="4 5" key="1">
    <citation type="journal article" date="2022" name="BMC Genomics">
        <title>Comparative genome analysis of mycobacteria focusing on tRNA and non-coding RNA.</title>
        <authorList>
            <person name="Behra P.R.K."/>
            <person name="Pettersson B.M.F."/>
            <person name="Ramesh M."/>
            <person name="Das S."/>
            <person name="Dasgupta S."/>
            <person name="Kirsebom L.A."/>
        </authorList>
    </citation>
    <scope>NUCLEOTIDE SEQUENCE [LARGE SCALE GENOMIC DNA]</scope>
    <source>
        <strain evidence="4 5">DSM 44078</strain>
    </source>
</reference>
<sequence>MGTGLVEGSVPPELRDRVMAAGIDELTRWGIERFSLGALAARHGIDESEIVKYWGDGQHLALDVLLRWDGTQSVTPDTGALRSDLKALSLVVASYVNTALGRSLLRALVMEDHMLYSDDTRLTFWKVRLGTLRTIFDRAAERGELRDGINLVAAVQLLVAPINVRALYTAEPVDEEYCTDVADLVWRAVKR</sequence>
<dbReference type="EMBL" id="JACKTY010000020">
    <property type="protein sequence ID" value="MCV7226021.1"/>
    <property type="molecule type" value="Genomic_DNA"/>
</dbReference>
<keyword evidence="1" id="KW-0805">Transcription regulation</keyword>
<evidence type="ECO:0000256" key="2">
    <source>
        <dbReference type="ARBA" id="ARBA00023163"/>
    </source>
</evidence>
<dbReference type="SUPFAM" id="SSF48498">
    <property type="entry name" value="Tetracyclin repressor-like, C-terminal domain"/>
    <property type="match status" value="1"/>
</dbReference>
<dbReference type="InterPro" id="IPR036271">
    <property type="entry name" value="Tet_transcr_reg_TetR-rel_C_sf"/>
</dbReference>
<organism evidence="4 5">
    <name type="scientific">Mycolicibacterium komossense</name>
    <dbReference type="NCBI Taxonomy" id="1779"/>
    <lineage>
        <taxon>Bacteria</taxon>
        <taxon>Bacillati</taxon>
        <taxon>Actinomycetota</taxon>
        <taxon>Actinomycetes</taxon>
        <taxon>Mycobacteriales</taxon>
        <taxon>Mycobacteriaceae</taxon>
        <taxon>Mycolicibacterium</taxon>
    </lineage>
</organism>
<keyword evidence="2" id="KW-0804">Transcription</keyword>
<feature type="domain" description="Tetracyclin repressor-like C-terminal" evidence="3">
    <location>
        <begin position="76"/>
        <end position="185"/>
    </location>
</feature>
<evidence type="ECO:0000256" key="1">
    <source>
        <dbReference type="ARBA" id="ARBA00023015"/>
    </source>
</evidence>
<name>A0ABT3C9W3_9MYCO</name>
<dbReference type="InterPro" id="IPR011075">
    <property type="entry name" value="TetR_C"/>
</dbReference>
<evidence type="ECO:0000259" key="3">
    <source>
        <dbReference type="Pfam" id="PF16859"/>
    </source>
</evidence>
<dbReference type="Gene3D" id="1.10.357.10">
    <property type="entry name" value="Tetracycline Repressor, domain 2"/>
    <property type="match status" value="1"/>
</dbReference>
<evidence type="ECO:0000313" key="4">
    <source>
        <dbReference type="EMBL" id="MCV7226021.1"/>
    </source>
</evidence>
<protein>
    <submittedName>
        <fullName evidence="4">TetR/AcrR family transcriptional regulator C-terminal ligand-binding domain-containing protein</fullName>
    </submittedName>
</protein>
<dbReference type="InterPro" id="IPR009057">
    <property type="entry name" value="Homeodomain-like_sf"/>
</dbReference>
<dbReference type="Proteomes" id="UP001526201">
    <property type="component" value="Unassembled WGS sequence"/>
</dbReference>
<gene>
    <name evidence="4" type="ORF">H7J73_08240</name>
</gene>
<dbReference type="SUPFAM" id="SSF46689">
    <property type="entry name" value="Homeodomain-like"/>
    <property type="match status" value="1"/>
</dbReference>
<dbReference type="Pfam" id="PF16859">
    <property type="entry name" value="TetR_C_11"/>
    <property type="match status" value="1"/>
</dbReference>
<evidence type="ECO:0000313" key="5">
    <source>
        <dbReference type="Proteomes" id="UP001526201"/>
    </source>
</evidence>
<accession>A0ABT3C9W3</accession>